<dbReference type="RefSeq" id="XP_040721207.1">
    <property type="nucleotide sequence ID" value="XM_040857864.1"/>
</dbReference>
<evidence type="ECO:0000256" key="1">
    <source>
        <dbReference type="SAM" id="MobiDB-lite"/>
    </source>
</evidence>
<dbReference type="AlphaFoldDB" id="A0A1Y2EL72"/>
<name>A0A1Y2EL72_9PEZI</name>
<feature type="compositionally biased region" description="Low complexity" evidence="1">
    <location>
        <begin position="120"/>
        <end position="138"/>
    </location>
</feature>
<feature type="region of interest" description="Disordered" evidence="1">
    <location>
        <begin position="110"/>
        <end position="197"/>
    </location>
</feature>
<organism evidence="2 3">
    <name type="scientific">Pseudomassariella vexata</name>
    <dbReference type="NCBI Taxonomy" id="1141098"/>
    <lineage>
        <taxon>Eukaryota</taxon>
        <taxon>Fungi</taxon>
        <taxon>Dikarya</taxon>
        <taxon>Ascomycota</taxon>
        <taxon>Pezizomycotina</taxon>
        <taxon>Sordariomycetes</taxon>
        <taxon>Xylariomycetidae</taxon>
        <taxon>Amphisphaeriales</taxon>
        <taxon>Pseudomassariaceae</taxon>
        <taxon>Pseudomassariella</taxon>
    </lineage>
</organism>
<dbReference type="STRING" id="1141098.A0A1Y2EL72"/>
<protein>
    <submittedName>
        <fullName evidence="2">Uncharacterized protein</fullName>
    </submittedName>
</protein>
<keyword evidence="3" id="KW-1185">Reference proteome</keyword>
<evidence type="ECO:0000313" key="3">
    <source>
        <dbReference type="Proteomes" id="UP000193689"/>
    </source>
</evidence>
<dbReference type="Proteomes" id="UP000193689">
    <property type="component" value="Unassembled WGS sequence"/>
</dbReference>
<dbReference type="EMBL" id="MCFJ01000001">
    <property type="protein sequence ID" value="ORY71615.1"/>
    <property type="molecule type" value="Genomic_DNA"/>
</dbReference>
<feature type="compositionally biased region" description="Polar residues" evidence="1">
    <location>
        <begin position="279"/>
        <end position="289"/>
    </location>
</feature>
<dbReference type="GeneID" id="63774076"/>
<feature type="region of interest" description="Disordered" evidence="1">
    <location>
        <begin position="267"/>
        <end position="291"/>
    </location>
</feature>
<sequence length="324" mass="33728">MAPAKTNFRTYEAQTRLLAAVIASAGPKLDFKERVGMGATVSSIEHRFRPIKLLAKAQNLCVEQGEDPTDLPTEPGAIQALFGESTPDGIEFQFRSIKNLGKAQKAALAAGQDPSKVQIGSAAPGSKAGGPSSAASTPGDRKIAATRTPGSRAGTGKRSVAGKKRAVDVVSDDDDLGNSDYSQDVTPSKRPSKMAKPATAINANANATSSLKLANAQPAQTGTQSTFAEGQWYFPQPMMQAASQSSAGPTLPAAYQADDDDLMEIPPPQARPKPFKQELPSSVMSQASANGGYGNDFGSYGSFEGDAPISAVQLNYDMLSDGEA</sequence>
<comment type="caution">
    <text evidence="2">The sequence shown here is derived from an EMBL/GenBank/DDBJ whole genome shotgun (WGS) entry which is preliminary data.</text>
</comment>
<dbReference type="InParanoid" id="A0A1Y2EL72"/>
<dbReference type="OrthoDB" id="4828117at2759"/>
<gene>
    <name evidence="2" type="ORF">BCR38DRAFT_404681</name>
</gene>
<proteinExistence type="predicted"/>
<accession>A0A1Y2EL72</accession>
<evidence type="ECO:0000313" key="2">
    <source>
        <dbReference type="EMBL" id="ORY71615.1"/>
    </source>
</evidence>
<reference evidence="2 3" key="1">
    <citation type="submission" date="2016-07" db="EMBL/GenBank/DDBJ databases">
        <title>Pervasive Adenine N6-methylation of Active Genes in Fungi.</title>
        <authorList>
            <consortium name="DOE Joint Genome Institute"/>
            <person name="Mondo S.J."/>
            <person name="Dannebaum R.O."/>
            <person name="Kuo R.C."/>
            <person name="Labutti K."/>
            <person name="Haridas S."/>
            <person name="Kuo A."/>
            <person name="Salamov A."/>
            <person name="Ahrendt S.R."/>
            <person name="Lipzen A."/>
            <person name="Sullivan W."/>
            <person name="Andreopoulos W.B."/>
            <person name="Clum A."/>
            <person name="Lindquist E."/>
            <person name="Daum C."/>
            <person name="Ramamoorthy G.K."/>
            <person name="Gryganskyi A."/>
            <person name="Culley D."/>
            <person name="Magnuson J.K."/>
            <person name="James T.Y."/>
            <person name="O'Malley M.A."/>
            <person name="Stajich J.E."/>
            <person name="Spatafora J.W."/>
            <person name="Visel A."/>
            <person name="Grigoriev I.V."/>
        </authorList>
    </citation>
    <scope>NUCLEOTIDE SEQUENCE [LARGE SCALE GENOMIC DNA]</scope>
    <source>
        <strain evidence="2 3">CBS 129021</strain>
    </source>
</reference>